<dbReference type="InterPro" id="IPR036102">
    <property type="entry name" value="OsmC/Ohrsf"/>
</dbReference>
<keyword evidence="2" id="KW-1185">Reference proteome</keyword>
<dbReference type="SUPFAM" id="SSF82784">
    <property type="entry name" value="OsmC-like"/>
    <property type="match status" value="1"/>
</dbReference>
<dbReference type="HOGENOM" id="CLU_100275_0_0_1"/>
<dbReference type="PANTHER" id="PTHR35368:SF1">
    <property type="entry name" value="HYDROPEROXIDE REDUCTASE"/>
    <property type="match status" value="1"/>
</dbReference>
<dbReference type="OMA" id="KSKWINE"/>
<dbReference type="InParanoid" id="Q2HI45"/>
<dbReference type="Pfam" id="PF02566">
    <property type="entry name" value="OsmC"/>
    <property type="match status" value="1"/>
</dbReference>
<dbReference type="STRING" id="306901.Q2HI45"/>
<dbReference type="GeneID" id="4388053"/>
<dbReference type="Gene3D" id="3.30.300.20">
    <property type="match status" value="1"/>
</dbReference>
<evidence type="ECO:0008006" key="3">
    <source>
        <dbReference type="Google" id="ProtNLM"/>
    </source>
</evidence>
<dbReference type="PANTHER" id="PTHR35368">
    <property type="entry name" value="HYDROPEROXIDE REDUCTASE"/>
    <property type="match status" value="1"/>
</dbReference>
<reference evidence="2" key="1">
    <citation type="journal article" date="2015" name="Genome Announc.">
        <title>Draft genome sequence of the cellulolytic fungus Chaetomium globosum.</title>
        <authorList>
            <person name="Cuomo C.A."/>
            <person name="Untereiner W.A."/>
            <person name="Ma L.-J."/>
            <person name="Grabherr M."/>
            <person name="Birren B.W."/>
        </authorList>
    </citation>
    <scope>NUCLEOTIDE SEQUENCE [LARGE SCALE GENOMIC DNA]</scope>
    <source>
        <strain evidence="2">ATCC 6205 / CBS 148.51 / DSM 1962 / NBRC 6347 / NRRL 1970</strain>
    </source>
</reference>
<dbReference type="OrthoDB" id="3906254at2759"/>
<sequence length="200" mass="22171">MSRTLRLTTLPTRHLTTTNLTTRPSLLITTTTTTTITQYPRPFSTTRPRPNDTLPVRVSGTGTGTVQHISVPGKTYTFTADTYPLLGGGDSAPSPVVYSLASLSSCNQVTGHVVARDHGISLGKWEVQVEADLPTAVLVRGAAEGNPNWEGVRLRVRVQTDAEGERWERFVSEVERRCPITRLFRLSGVRWESKWVNERL</sequence>
<proteinExistence type="predicted"/>
<name>Q2HI45_CHAGB</name>
<organism evidence="1 2">
    <name type="scientific">Chaetomium globosum (strain ATCC 6205 / CBS 148.51 / DSM 1962 / NBRC 6347 / NRRL 1970)</name>
    <name type="common">Soil fungus</name>
    <dbReference type="NCBI Taxonomy" id="306901"/>
    <lineage>
        <taxon>Eukaryota</taxon>
        <taxon>Fungi</taxon>
        <taxon>Dikarya</taxon>
        <taxon>Ascomycota</taxon>
        <taxon>Pezizomycotina</taxon>
        <taxon>Sordariomycetes</taxon>
        <taxon>Sordariomycetidae</taxon>
        <taxon>Sordariales</taxon>
        <taxon>Chaetomiaceae</taxon>
        <taxon>Chaetomium</taxon>
    </lineage>
</organism>
<dbReference type="AlphaFoldDB" id="Q2HI45"/>
<dbReference type="eggNOG" id="ENOG502SD2C">
    <property type="taxonomic scope" value="Eukaryota"/>
</dbReference>
<dbReference type="InterPro" id="IPR015946">
    <property type="entry name" value="KH_dom-like_a/b"/>
</dbReference>
<dbReference type="InterPro" id="IPR052924">
    <property type="entry name" value="OsmC/Ohr_hydroprdx_reductase"/>
</dbReference>
<evidence type="ECO:0000313" key="1">
    <source>
        <dbReference type="EMBL" id="EAQ91874.1"/>
    </source>
</evidence>
<protein>
    <recommendedName>
        <fullName evidence="3">OsmC family protein</fullName>
    </recommendedName>
</protein>
<dbReference type="EMBL" id="CH408029">
    <property type="protein sequence ID" value="EAQ91874.1"/>
    <property type="molecule type" value="Genomic_DNA"/>
</dbReference>
<gene>
    <name evidence="1" type="ORF">CHGG_00109</name>
</gene>
<dbReference type="VEuPathDB" id="FungiDB:CHGG_00109"/>
<dbReference type="InterPro" id="IPR003718">
    <property type="entry name" value="OsmC/Ohr_fam"/>
</dbReference>
<dbReference type="RefSeq" id="XP_001219330.1">
    <property type="nucleotide sequence ID" value="XM_001219329.1"/>
</dbReference>
<accession>Q2HI45</accession>
<dbReference type="Proteomes" id="UP000001056">
    <property type="component" value="Unassembled WGS sequence"/>
</dbReference>
<evidence type="ECO:0000313" key="2">
    <source>
        <dbReference type="Proteomes" id="UP000001056"/>
    </source>
</evidence>